<keyword evidence="3" id="KW-1185">Reference proteome</keyword>
<dbReference type="EMBL" id="JAGPXC010000009">
    <property type="protein sequence ID" value="KAH6646571.1"/>
    <property type="molecule type" value="Genomic_DNA"/>
</dbReference>
<protein>
    <recommendedName>
        <fullName evidence="4">Short-chain dehydrogenase/reductase</fullName>
    </recommendedName>
</protein>
<dbReference type="RefSeq" id="XP_045953085.1">
    <property type="nucleotide sequence ID" value="XM_046098681.1"/>
</dbReference>
<sequence>MGFVGDLLYSQLFVTPPIPTQNLTNQVVIITGANRGLGLEAAKHCVRLGAEKVILAVRDTAKGEIAKSCIDATFPERKHVTDVWAVDMCSPRSIQAFADRLQTLERLDAIILNAGMTVTAWVEVEDMEITLMTNVIGPCLLMLLTLPKLRETAVHQAVTPRISIVVSESHFVARFVEQESNRIMDALNTKSLADMDDRYATTKLIQVFFARELAHRIDGSEKPNVIVNYVTPGACRTDIHRDLGWSKKASMGILKLVIGRTAEVGSRTLLGGILAGEESHGQYMADCKVARPSSLVESRAGTQLQCRLWHEIMEKLAAICPEIQKLL</sequence>
<dbReference type="GeneID" id="70127573"/>
<reference evidence="2" key="1">
    <citation type="journal article" date="2021" name="Nat. Commun.">
        <title>Genetic determinants of endophytism in the Arabidopsis root mycobiome.</title>
        <authorList>
            <person name="Mesny F."/>
            <person name="Miyauchi S."/>
            <person name="Thiergart T."/>
            <person name="Pickel B."/>
            <person name="Atanasova L."/>
            <person name="Karlsson M."/>
            <person name="Huettel B."/>
            <person name="Barry K.W."/>
            <person name="Haridas S."/>
            <person name="Chen C."/>
            <person name="Bauer D."/>
            <person name="Andreopoulos W."/>
            <person name="Pangilinan J."/>
            <person name="LaButti K."/>
            <person name="Riley R."/>
            <person name="Lipzen A."/>
            <person name="Clum A."/>
            <person name="Drula E."/>
            <person name="Henrissat B."/>
            <person name="Kohler A."/>
            <person name="Grigoriev I.V."/>
            <person name="Martin F.M."/>
            <person name="Hacquard S."/>
        </authorList>
    </citation>
    <scope>NUCLEOTIDE SEQUENCE</scope>
    <source>
        <strain evidence="2">MPI-SDFR-AT-0073</strain>
    </source>
</reference>
<accession>A0A9P8RNS9</accession>
<evidence type="ECO:0008006" key="4">
    <source>
        <dbReference type="Google" id="ProtNLM"/>
    </source>
</evidence>
<keyword evidence="1" id="KW-0560">Oxidoreductase</keyword>
<dbReference type="Gene3D" id="3.40.50.720">
    <property type="entry name" value="NAD(P)-binding Rossmann-like Domain"/>
    <property type="match status" value="1"/>
</dbReference>
<comment type="caution">
    <text evidence="2">The sequence shown here is derived from an EMBL/GenBank/DDBJ whole genome shotgun (WGS) entry which is preliminary data.</text>
</comment>
<proteinExistence type="predicted"/>
<dbReference type="InterPro" id="IPR002347">
    <property type="entry name" value="SDR_fam"/>
</dbReference>
<dbReference type="InterPro" id="IPR036291">
    <property type="entry name" value="NAD(P)-bd_dom_sf"/>
</dbReference>
<dbReference type="AlphaFoldDB" id="A0A9P8RNS9"/>
<evidence type="ECO:0000313" key="2">
    <source>
        <dbReference type="EMBL" id="KAH6646571.1"/>
    </source>
</evidence>
<gene>
    <name evidence="2" type="ORF">BKA67DRAFT_525593</name>
</gene>
<dbReference type="Proteomes" id="UP000758603">
    <property type="component" value="Unassembled WGS sequence"/>
</dbReference>
<dbReference type="OrthoDB" id="542013at2759"/>
<dbReference type="PANTHER" id="PTHR43157">
    <property type="entry name" value="PHOSPHATIDYLINOSITOL-GLYCAN BIOSYNTHESIS CLASS F PROTEIN-RELATED"/>
    <property type="match status" value="1"/>
</dbReference>
<dbReference type="Pfam" id="PF00106">
    <property type="entry name" value="adh_short"/>
    <property type="match status" value="1"/>
</dbReference>
<evidence type="ECO:0000313" key="3">
    <source>
        <dbReference type="Proteomes" id="UP000758603"/>
    </source>
</evidence>
<evidence type="ECO:0000256" key="1">
    <source>
        <dbReference type="ARBA" id="ARBA00023002"/>
    </source>
</evidence>
<organism evidence="2 3">
    <name type="scientific">Truncatella angustata</name>
    <dbReference type="NCBI Taxonomy" id="152316"/>
    <lineage>
        <taxon>Eukaryota</taxon>
        <taxon>Fungi</taxon>
        <taxon>Dikarya</taxon>
        <taxon>Ascomycota</taxon>
        <taxon>Pezizomycotina</taxon>
        <taxon>Sordariomycetes</taxon>
        <taxon>Xylariomycetidae</taxon>
        <taxon>Amphisphaeriales</taxon>
        <taxon>Sporocadaceae</taxon>
        <taxon>Truncatella</taxon>
    </lineage>
</organism>
<dbReference type="PANTHER" id="PTHR43157:SF31">
    <property type="entry name" value="PHOSPHATIDYLINOSITOL-GLYCAN BIOSYNTHESIS CLASS F PROTEIN"/>
    <property type="match status" value="1"/>
</dbReference>
<name>A0A9P8RNS9_9PEZI</name>
<dbReference type="PRINTS" id="PR00081">
    <property type="entry name" value="GDHRDH"/>
</dbReference>
<dbReference type="GO" id="GO:0016491">
    <property type="term" value="F:oxidoreductase activity"/>
    <property type="evidence" value="ECO:0007669"/>
    <property type="project" value="UniProtKB-KW"/>
</dbReference>
<dbReference type="SUPFAM" id="SSF51735">
    <property type="entry name" value="NAD(P)-binding Rossmann-fold domains"/>
    <property type="match status" value="1"/>
</dbReference>